<feature type="compositionally biased region" description="Basic and acidic residues" evidence="1">
    <location>
        <begin position="10"/>
        <end position="22"/>
    </location>
</feature>
<feature type="compositionally biased region" description="Basic and acidic residues" evidence="1">
    <location>
        <begin position="33"/>
        <end position="42"/>
    </location>
</feature>
<evidence type="ECO:0000313" key="2">
    <source>
        <dbReference type="EMBL" id="CAA9490656.1"/>
    </source>
</evidence>
<feature type="non-terminal residue" evidence="2">
    <location>
        <position position="130"/>
    </location>
</feature>
<proteinExistence type="predicted"/>
<protein>
    <submittedName>
        <fullName evidence="2">Uncharacterized protein</fullName>
    </submittedName>
</protein>
<feature type="region of interest" description="Disordered" evidence="1">
    <location>
        <begin position="1"/>
        <end position="42"/>
    </location>
</feature>
<sequence length="130" mass="13684">GAPGVSPGREAARRHPCCDLHGVDPLPGLPRGDGARRGDHSLASDDVYGQRCPLGGIGVGSPPGVALRPSLGRCRSVDRVRPCPARCRRFRALPSVRVLPLGPAARFGADRCHLDRLSRAQSSCRLPGPV</sequence>
<reference evidence="2" key="1">
    <citation type="submission" date="2020-02" db="EMBL/GenBank/DDBJ databases">
        <authorList>
            <person name="Meier V. D."/>
        </authorList>
    </citation>
    <scope>NUCLEOTIDE SEQUENCE</scope>
    <source>
        <strain evidence="2">AVDCRST_MAG91</strain>
    </source>
</reference>
<organism evidence="2">
    <name type="scientific">uncultured Sphingomonadaceae bacterium</name>
    <dbReference type="NCBI Taxonomy" id="169976"/>
    <lineage>
        <taxon>Bacteria</taxon>
        <taxon>Pseudomonadati</taxon>
        <taxon>Pseudomonadota</taxon>
        <taxon>Alphaproteobacteria</taxon>
        <taxon>Sphingomonadales</taxon>
        <taxon>Sphingomonadaceae</taxon>
        <taxon>environmental samples</taxon>
    </lineage>
</organism>
<dbReference type="EMBL" id="CADCVX010000118">
    <property type="protein sequence ID" value="CAA9490656.1"/>
    <property type="molecule type" value="Genomic_DNA"/>
</dbReference>
<accession>A0A6J4SEY0</accession>
<dbReference type="AlphaFoldDB" id="A0A6J4SEY0"/>
<name>A0A6J4SEY0_9SPHN</name>
<evidence type="ECO:0000256" key="1">
    <source>
        <dbReference type="SAM" id="MobiDB-lite"/>
    </source>
</evidence>
<feature type="non-terminal residue" evidence="2">
    <location>
        <position position="1"/>
    </location>
</feature>
<gene>
    <name evidence="2" type="ORF">AVDCRST_MAG91-522</name>
</gene>